<dbReference type="Pfam" id="PF21688">
    <property type="entry name" value="FAD-depend_C"/>
    <property type="match status" value="1"/>
</dbReference>
<dbReference type="RefSeq" id="WP_131918730.1">
    <property type="nucleotide sequence ID" value="NZ_JAOQNU010000007.1"/>
</dbReference>
<protein>
    <recommendedName>
        <fullName evidence="1">FAD-dependent protein C-terminal domain-containing protein</fullName>
    </recommendedName>
</protein>
<accession>A0A4R2RQI1</accession>
<feature type="domain" description="FAD-dependent protein C-terminal" evidence="1">
    <location>
        <begin position="324"/>
        <end position="521"/>
    </location>
</feature>
<dbReference type="EMBL" id="SLXT01000007">
    <property type="protein sequence ID" value="TCP64999.1"/>
    <property type="molecule type" value="Genomic_DNA"/>
</dbReference>
<dbReference type="PIRSF" id="PIRSF038984">
    <property type="entry name" value="FAD_binding_protein"/>
    <property type="match status" value="1"/>
</dbReference>
<dbReference type="Proteomes" id="UP000294813">
    <property type="component" value="Unassembled WGS sequence"/>
</dbReference>
<dbReference type="PRINTS" id="PR00368">
    <property type="entry name" value="FADPNR"/>
</dbReference>
<name>A0A4R2RQI1_9FIRM</name>
<keyword evidence="3" id="KW-1185">Reference proteome</keyword>
<dbReference type="Gene3D" id="3.30.70.2700">
    <property type="match status" value="1"/>
</dbReference>
<dbReference type="PANTHER" id="PTHR42842">
    <property type="entry name" value="FAD/NAD(P)-BINDING OXIDOREDUCTASE"/>
    <property type="match status" value="1"/>
</dbReference>
<reference evidence="2 3" key="1">
    <citation type="submission" date="2019-03" db="EMBL/GenBank/DDBJ databases">
        <title>Genomic Encyclopedia of Type Strains, Phase IV (KMG-IV): sequencing the most valuable type-strain genomes for metagenomic binning, comparative biology and taxonomic classification.</title>
        <authorList>
            <person name="Goeker M."/>
        </authorList>
    </citation>
    <scope>NUCLEOTIDE SEQUENCE [LARGE SCALE GENOMIC DNA]</scope>
    <source>
        <strain evidence="2 3">DSM 11170</strain>
    </source>
</reference>
<proteinExistence type="predicted"/>
<gene>
    <name evidence="2" type="ORF">EDD73_10770</name>
</gene>
<dbReference type="SUPFAM" id="SSF51905">
    <property type="entry name" value="FAD/NAD(P)-binding domain"/>
    <property type="match status" value="1"/>
</dbReference>
<organism evidence="2 3">
    <name type="scientific">Heliophilum fasciatum</name>
    <dbReference type="NCBI Taxonomy" id="35700"/>
    <lineage>
        <taxon>Bacteria</taxon>
        <taxon>Bacillati</taxon>
        <taxon>Bacillota</taxon>
        <taxon>Clostridia</taxon>
        <taxon>Eubacteriales</taxon>
        <taxon>Heliobacteriaceae</taxon>
        <taxon>Heliophilum</taxon>
    </lineage>
</organism>
<dbReference type="InterPro" id="IPR036188">
    <property type="entry name" value="FAD/NAD-bd_sf"/>
</dbReference>
<dbReference type="InterPro" id="IPR049516">
    <property type="entry name" value="FAD-depend_C"/>
</dbReference>
<dbReference type="Gene3D" id="3.50.50.60">
    <property type="entry name" value="FAD/NAD(P)-binding domain"/>
    <property type="match status" value="2"/>
</dbReference>
<dbReference type="InterPro" id="IPR028348">
    <property type="entry name" value="FAD-binding_protein"/>
</dbReference>
<evidence type="ECO:0000313" key="2">
    <source>
        <dbReference type="EMBL" id="TCP64999.1"/>
    </source>
</evidence>
<evidence type="ECO:0000259" key="1">
    <source>
        <dbReference type="Pfam" id="PF21688"/>
    </source>
</evidence>
<dbReference type="OrthoDB" id="9772594at2"/>
<sequence length="579" mass="62110">MKIRIANLRSHLDEEPAKLRAKAARRIGLHPNQVADCRVVREAIDARKKTEVRIVSTVELTLKPGVKVDPAIWQKDPQVTLPEAEASEAVTTAQPDGDRWQRGERPLRHRPVVIGAGPCGYFAALQLAEAGLRPILLERGGDVERRAQDVGRFWHDGTLDPESNVQFGEGGAGTFSDGKLTTRTHDRRIRRVMDWLIDAGAPVEIAIQARPHVGTDRLRKVVAGWRKKLLALGGEIFFGARVEALLLEPLVEAEAKVAAGTDDVDFVRDRRVVGVRLPSGVTLDGRAPGGELAADVVVLAIGHSARDTVKALYAQEVPMEAKSMAIGVRIEHPQAWIDRAQYGEAAGHPRLGVADYQLHSKLKEAERTVFSFCMCPGGQVVAAASEKGGVVTNGMSSYARATGVANSALVVSVTPEDFPTPDPLGGMAFQRECEQKAFQLGGGNYQAPAQRIDDFLADRKGDLADTVVEPTYRPGVTAANLRDCLPKAIGDGIAAGIADFGRKISGYHNDNIVMTGVETRTSSPWRIPRDATLQSPAIAGLYPAGEGAGYAGGIVSAAVDGLRVAEAIIGTYRKLPEEG</sequence>
<evidence type="ECO:0000313" key="3">
    <source>
        <dbReference type="Proteomes" id="UP000294813"/>
    </source>
</evidence>
<dbReference type="PANTHER" id="PTHR42842:SF3">
    <property type="entry name" value="FAD_NAD(P)-BINDING OXIDOREDUCTASE FAMILY PROTEIN"/>
    <property type="match status" value="1"/>
</dbReference>
<comment type="caution">
    <text evidence="2">The sequence shown here is derived from an EMBL/GenBank/DDBJ whole genome shotgun (WGS) entry which is preliminary data.</text>
</comment>
<dbReference type="AlphaFoldDB" id="A0A4R2RQI1"/>